<proteinExistence type="predicted"/>
<feature type="transmembrane region" description="Helical" evidence="1">
    <location>
        <begin position="298"/>
        <end position="322"/>
    </location>
</feature>
<keyword evidence="1" id="KW-0472">Membrane</keyword>
<sequence>MDSRTDKSNENGEHRSFNVLGKSFQIRINDLARYPTSLLADNIRLQEYWRPSLHAYFFSRDVRIFESIILPFYTKFKSWERIKRPSMILLSEKRFQNELAFYNLLEYYQIDDILNNIFEHCTQSSSIVFLFSRLLIQKCLCQCIIDCISCVSCAMGICELMLWRCRDRSISLLVTDIFISLILLWTLFYEQYSDKILLKIQFDMHSKHKEKLSSIRENKSFNKKYVIIASCQSSSFFMQIIFTSLSFIISLLSYKHTGTWYFIMALALRHLLLIRLCLRDMYHLVDLLCYSGRLSFRVFSHFLLFLATVTFMCIWIGIILYVTDSSSMTNYSIDHRTSLTPSRYIYFVYHILLNVGYGDTVEQSILSFIMIIIMTLVACPLLIIIYRNLIQELNIVKTKMSHVETLHRTSFINHLRTKINSYHKSIVN</sequence>
<dbReference type="Pfam" id="PF02214">
    <property type="entry name" value="BTB_2"/>
    <property type="match status" value="1"/>
</dbReference>
<dbReference type="GO" id="GO:0051260">
    <property type="term" value="P:protein homooligomerization"/>
    <property type="evidence" value="ECO:0007669"/>
    <property type="project" value="InterPro"/>
</dbReference>
<accession>A0A816LWF1</accession>
<keyword evidence="1" id="KW-0812">Transmembrane</keyword>
<evidence type="ECO:0000313" key="3">
    <source>
        <dbReference type="EMBL" id="CAF1946166.1"/>
    </source>
</evidence>
<comment type="caution">
    <text evidence="3">The sequence shown here is derived from an EMBL/GenBank/DDBJ whole genome shotgun (WGS) entry which is preliminary data.</text>
</comment>
<dbReference type="SUPFAM" id="SSF54695">
    <property type="entry name" value="POZ domain"/>
    <property type="match status" value="1"/>
</dbReference>
<dbReference type="InterPro" id="IPR003131">
    <property type="entry name" value="T1-type_BTB"/>
</dbReference>
<feature type="transmembrane region" description="Helical" evidence="1">
    <location>
        <begin position="225"/>
        <end position="252"/>
    </location>
</feature>
<gene>
    <name evidence="3" type="ORF">WKI299_LOCUS2164</name>
</gene>
<evidence type="ECO:0000313" key="4">
    <source>
        <dbReference type="Proteomes" id="UP000663856"/>
    </source>
</evidence>
<organism evidence="3 4">
    <name type="scientific">Rotaria magnacalcarata</name>
    <dbReference type="NCBI Taxonomy" id="392030"/>
    <lineage>
        <taxon>Eukaryota</taxon>
        <taxon>Metazoa</taxon>
        <taxon>Spiralia</taxon>
        <taxon>Gnathifera</taxon>
        <taxon>Rotifera</taxon>
        <taxon>Eurotatoria</taxon>
        <taxon>Bdelloidea</taxon>
        <taxon>Philodinida</taxon>
        <taxon>Philodinidae</taxon>
        <taxon>Rotaria</taxon>
    </lineage>
</organism>
<dbReference type="Gene3D" id="3.30.710.10">
    <property type="entry name" value="Potassium Channel Kv1.1, Chain A"/>
    <property type="match status" value="1"/>
</dbReference>
<evidence type="ECO:0000259" key="2">
    <source>
        <dbReference type="Pfam" id="PF02214"/>
    </source>
</evidence>
<feature type="domain" description="Potassium channel tetramerisation-type BTB" evidence="2">
    <location>
        <begin position="17"/>
        <end position="106"/>
    </location>
</feature>
<dbReference type="AlphaFoldDB" id="A0A816LWF1"/>
<dbReference type="EMBL" id="CAJNRF010000181">
    <property type="protein sequence ID" value="CAF1946166.1"/>
    <property type="molecule type" value="Genomic_DNA"/>
</dbReference>
<evidence type="ECO:0000256" key="1">
    <source>
        <dbReference type="SAM" id="Phobius"/>
    </source>
</evidence>
<dbReference type="InterPro" id="IPR011333">
    <property type="entry name" value="SKP1/BTB/POZ_sf"/>
</dbReference>
<protein>
    <recommendedName>
        <fullName evidence="2">Potassium channel tetramerisation-type BTB domain-containing protein</fullName>
    </recommendedName>
</protein>
<name>A0A816LWF1_9BILA</name>
<keyword evidence="1" id="KW-1133">Transmembrane helix</keyword>
<dbReference type="Proteomes" id="UP000663856">
    <property type="component" value="Unassembled WGS sequence"/>
</dbReference>
<feature type="transmembrane region" description="Helical" evidence="1">
    <location>
        <begin position="169"/>
        <end position="189"/>
    </location>
</feature>
<feature type="transmembrane region" description="Helical" evidence="1">
    <location>
        <begin position="365"/>
        <end position="390"/>
    </location>
</feature>
<dbReference type="Gene3D" id="1.10.287.70">
    <property type="match status" value="1"/>
</dbReference>
<reference evidence="3" key="1">
    <citation type="submission" date="2021-02" db="EMBL/GenBank/DDBJ databases">
        <authorList>
            <person name="Nowell W R."/>
        </authorList>
    </citation>
    <scope>NUCLEOTIDE SEQUENCE</scope>
</reference>
<dbReference type="SUPFAM" id="SSF81324">
    <property type="entry name" value="Voltage-gated potassium channels"/>
    <property type="match status" value="1"/>
</dbReference>